<dbReference type="InterPro" id="IPR017871">
    <property type="entry name" value="ABC_transporter-like_CS"/>
</dbReference>
<evidence type="ECO:0000256" key="3">
    <source>
        <dbReference type="ARBA" id="ARBA00022692"/>
    </source>
</evidence>
<keyword evidence="7 8" id="KW-0472">Membrane</keyword>
<dbReference type="GO" id="GO:0005743">
    <property type="term" value="C:mitochondrial inner membrane"/>
    <property type="evidence" value="ECO:0007669"/>
    <property type="project" value="UniProtKB-SubCell"/>
</dbReference>
<dbReference type="InterPro" id="IPR003439">
    <property type="entry name" value="ABC_transporter-like_ATP-bd"/>
</dbReference>
<evidence type="ECO:0000256" key="5">
    <source>
        <dbReference type="ARBA" id="ARBA00022840"/>
    </source>
</evidence>
<dbReference type="InterPro" id="IPR027417">
    <property type="entry name" value="P-loop_NTPase"/>
</dbReference>
<reference evidence="11" key="1">
    <citation type="submission" date="2021-04" db="EMBL/GenBank/DDBJ databases">
        <authorList>
            <consortium name="Molecular Ecology Group"/>
        </authorList>
    </citation>
    <scope>NUCLEOTIDE SEQUENCE</scope>
</reference>
<evidence type="ECO:0000313" key="12">
    <source>
        <dbReference type="Proteomes" id="UP000678393"/>
    </source>
</evidence>
<dbReference type="PIRSF" id="PIRSF002773">
    <property type="entry name" value="ABC_prm/ATPase_B"/>
    <property type="match status" value="1"/>
</dbReference>
<feature type="domain" description="ABC transmembrane type-1" evidence="10">
    <location>
        <begin position="162"/>
        <end position="401"/>
    </location>
</feature>
<evidence type="ECO:0000256" key="7">
    <source>
        <dbReference type="ARBA" id="ARBA00023136"/>
    </source>
</evidence>
<keyword evidence="2" id="KW-0813">Transport</keyword>
<dbReference type="PANTHER" id="PTHR43394">
    <property type="entry name" value="ATP-DEPENDENT PERMEASE MDL1, MITOCHONDRIAL"/>
    <property type="match status" value="1"/>
</dbReference>
<evidence type="ECO:0000259" key="9">
    <source>
        <dbReference type="PROSITE" id="PS50893"/>
    </source>
</evidence>
<dbReference type="CDD" id="cd03249">
    <property type="entry name" value="ABC_MTABC3_MDL1_MDL2"/>
    <property type="match status" value="1"/>
</dbReference>
<dbReference type="PANTHER" id="PTHR43394:SF1">
    <property type="entry name" value="ATP-BINDING CASSETTE SUB-FAMILY B MEMBER 10, MITOCHONDRIAL"/>
    <property type="match status" value="1"/>
</dbReference>
<dbReference type="CDD" id="cd18573">
    <property type="entry name" value="ABC_6TM_ABCB10_like"/>
    <property type="match status" value="1"/>
</dbReference>
<keyword evidence="6 8" id="KW-1133">Transmembrane helix</keyword>
<dbReference type="Gene3D" id="1.20.1560.10">
    <property type="entry name" value="ABC transporter type 1, transmembrane domain"/>
    <property type="match status" value="1"/>
</dbReference>
<dbReference type="PROSITE" id="PS50893">
    <property type="entry name" value="ABC_TRANSPORTER_2"/>
    <property type="match status" value="1"/>
</dbReference>
<dbReference type="OrthoDB" id="6500128at2759"/>
<sequence>MSAASIKWVIGSSCLPRTFTVITKQFISFQRHHVLPQGLRSFHSHGSSAARLHLPSRIPVSTETHILSKGRCCKGSGSAKSPMWFSKRIFASAGRRYAKNSTSQVSEVSGQAGQHISKGNSKSKLPRLADVRRLFGLAEPEKWRLAVYFSCLVRFIPDAETLIIVFLIGGLANFGRVYSLHLASQRMVKRLREQLFSRIMRQEIAFFDKTKTGELVNRLSTDTSVVAQSLSHNISDGLRSIFQALGGIGMMLYVSSKLTLISMGIVPPVAVASIIYGRYLRNITKNVQDSLADATHVAEERIASIRTVRAFAHEEKERESYSQKVEKVLRLGYKEALARGIFFGFTGFSGNTVIISVFYFGGLMMLGSNITVGNLSSFLLYAAYVGISMNGLTSFYTELNRSIAASHRIWQLIDRQATIESTVSGLQPRSLEGQLQFNSVSFSYPSRADLPVFSGLDLSIPAGQVTAIVGPSGSGKSTLKVYNAEFYDAVTSFITLDGIDIKNLDPSWLRSNIGTVSQEPTLFSTSIAENIAYGAEKPEEVSLQEISDAAKKANAFNFITNFPSGFETLVGERGIMLSGGQKQRIAIARAILKNPKILILDEATSALDAESEYQVQEALERLMVEKTVLVIAHRLSTIKSANRIVVLSDGKAVESGTYEELISVKDGLFRKLVERQTITK</sequence>
<dbReference type="Proteomes" id="UP000678393">
    <property type="component" value="Unassembled WGS sequence"/>
</dbReference>
<keyword evidence="4" id="KW-0547">Nucleotide-binding</keyword>
<keyword evidence="12" id="KW-1185">Reference proteome</keyword>
<gene>
    <name evidence="11" type="ORF">CUNI_LOCUS11866</name>
</gene>
<dbReference type="Pfam" id="PF00005">
    <property type="entry name" value="ABC_tran"/>
    <property type="match status" value="1"/>
</dbReference>
<evidence type="ECO:0000256" key="4">
    <source>
        <dbReference type="ARBA" id="ARBA00022741"/>
    </source>
</evidence>
<evidence type="ECO:0000256" key="6">
    <source>
        <dbReference type="ARBA" id="ARBA00022989"/>
    </source>
</evidence>
<dbReference type="SUPFAM" id="SSF90123">
    <property type="entry name" value="ABC transporter transmembrane region"/>
    <property type="match status" value="1"/>
</dbReference>
<keyword evidence="5" id="KW-0067">ATP-binding</keyword>
<dbReference type="InterPro" id="IPR003593">
    <property type="entry name" value="AAA+_ATPase"/>
</dbReference>
<proteinExistence type="predicted"/>
<dbReference type="InterPro" id="IPR036640">
    <property type="entry name" value="ABC1_TM_sf"/>
</dbReference>
<dbReference type="GO" id="GO:0015421">
    <property type="term" value="F:ABC-type oligopeptide transporter activity"/>
    <property type="evidence" value="ECO:0007669"/>
    <property type="project" value="TreeGrafter"/>
</dbReference>
<dbReference type="Pfam" id="PF00664">
    <property type="entry name" value="ABC_membrane"/>
    <property type="match status" value="1"/>
</dbReference>
<dbReference type="SMART" id="SM00382">
    <property type="entry name" value="AAA"/>
    <property type="match status" value="1"/>
</dbReference>
<organism evidence="11 12">
    <name type="scientific">Candidula unifasciata</name>
    <dbReference type="NCBI Taxonomy" id="100452"/>
    <lineage>
        <taxon>Eukaryota</taxon>
        <taxon>Metazoa</taxon>
        <taxon>Spiralia</taxon>
        <taxon>Lophotrochozoa</taxon>
        <taxon>Mollusca</taxon>
        <taxon>Gastropoda</taxon>
        <taxon>Heterobranchia</taxon>
        <taxon>Euthyneura</taxon>
        <taxon>Panpulmonata</taxon>
        <taxon>Eupulmonata</taxon>
        <taxon>Stylommatophora</taxon>
        <taxon>Helicina</taxon>
        <taxon>Helicoidea</taxon>
        <taxon>Geomitridae</taxon>
        <taxon>Candidula</taxon>
    </lineage>
</organism>
<dbReference type="FunFam" id="1.20.1560.10:FF:000058">
    <property type="entry name" value="ABC transporter B family member 25"/>
    <property type="match status" value="1"/>
</dbReference>
<dbReference type="EMBL" id="CAJHNH020002324">
    <property type="protein sequence ID" value="CAG5126308.1"/>
    <property type="molecule type" value="Genomic_DNA"/>
</dbReference>
<dbReference type="AlphaFoldDB" id="A0A8S3ZDQ9"/>
<feature type="domain" description="ABC transporter" evidence="9">
    <location>
        <begin position="435"/>
        <end position="674"/>
    </location>
</feature>
<name>A0A8S3ZDQ9_9EUPU</name>
<dbReference type="FunFam" id="3.40.50.300:FF:000403">
    <property type="entry name" value="ATP-binding cassette sub-family B member 8, mitochondrial"/>
    <property type="match status" value="1"/>
</dbReference>
<evidence type="ECO:0000313" key="11">
    <source>
        <dbReference type="EMBL" id="CAG5126308.1"/>
    </source>
</evidence>
<protein>
    <submittedName>
        <fullName evidence="11">Uncharacterized protein</fullName>
    </submittedName>
</protein>
<evidence type="ECO:0000256" key="8">
    <source>
        <dbReference type="SAM" id="Phobius"/>
    </source>
</evidence>
<dbReference type="PROSITE" id="PS50929">
    <property type="entry name" value="ABC_TM1F"/>
    <property type="match status" value="1"/>
</dbReference>
<dbReference type="Gene3D" id="3.40.50.300">
    <property type="entry name" value="P-loop containing nucleotide triphosphate hydrolases"/>
    <property type="match status" value="1"/>
</dbReference>
<feature type="transmembrane region" description="Helical" evidence="8">
    <location>
        <begin position="260"/>
        <end position="280"/>
    </location>
</feature>
<feature type="transmembrane region" description="Helical" evidence="8">
    <location>
        <begin position="340"/>
        <end position="366"/>
    </location>
</feature>
<dbReference type="GO" id="GO:0005524">
    <property type="term" value="F:ATP binding"/>
    <property type="evidence" value="ECO:0007669"/>
    <property type="project" value="UniProtKB-KW"/>
</dbReference>
<dbReference type="GO" id="GO:0090374">
    <property type="term" value="P:oligopeptide export from mitochondrion"/>
    <property type="evidence" value="ECO:0007669"/>
    <property type="project" value="TreeGrafter"/>
</dbReference>
<dbReference type="PROSITE" id="PS00211">
    <property type="entry name" value="ABC_TRANSPORTER_1"/>
    <property type="match status" value="1"/>
</dbReference>
<evidence type="ECO:0000259" key="10">
    <source>
        <dbReference type="PROSITE" id="PS50929"/>
    </source>
</evidence>
<dbReference type="InterPro" id="IPR011527">
    <property type="entry name" value="ABC1_TM_dom"/>
</dbReference>
<accession>A0A8S3ZDQ9</accession>
<dbReference type="InterPro" id="IPR039421">
    <property type="entry name" value="Type_1_exporter"/>
</dbReference>
<dbReference type="GO" id="GO:0016887">
    <property type="term" value="F:ATP hydrolysis activity"/>
    <property type="evidence" value="ECO:0007669"/>
    <property type="project" value="InterPro"/>
</dbReference>
<comment type="caution">
    <text evidence="11">The sequence shown here is derived from an EMBL/GenBank/DDBJ whole genome shotgun (WGS) entry which is preliminary data.</text>
</comment>
<dbReference type="SUPFAM" id="SSF52540">
    <property type="entry name" value="P-loop containing nucleoside triphosphate hydrolases"/>
    <property type="match status" value="1"/>
</dbReference>
<keyword evidence="3 8" id="KW-0812">Transmembrane</keyword>
<evidence type="ECO:0000256" key="2">
    <source>
        <dbReference type="ARBA" id="ARBA00022448"/>
    </source>
</evidence>
<feature type="transmembrane region" description="Helical" evidence="8">
    <location>
        <begin position="162"/>
        <end position="183"/>
    </location>
</feature>
<evidence type="ECO:0000256" key="1">
    <source>
        <dbReference type="ARBA" id="ARBA00004448"/>
    </source>
</evidence>
<feature type="transmembrane region" description="Helical" evidence="8">
    <location>
        <begin position="378"/>
        <end position="399"/>
    </location>
</feature>
<comment type="subcellular location">
    <subcellularLocation>
        <location evidence="1">Mitochondrion inner membrane</location>
        <topology evidence="1">Multi-pass membrane protein</topology>
    </subcellularLocation>
</comment>